<dbReference type="Gene3D" id="2.40.10.180">
    <property type="entry name" value="Phage tail proteins"/>
    <property type="match status" value="1"/>
</dbReference>
<reference evidence="2" key="2">
    <citation type="submission" date="2024-07" db="EMBL/GenBank/DDBJ databases">
        <authorList>
            <person name="Foxall R."/>
        </authorList>
    </citation>
    <scope>NUCLEOTIDE SEQUENCE</scope>
</reference>
<dbReference type="Pfam" id="PF05354">
    <property type="entry name" value="Phage_attach"/>
    <property type="match status" value="1"/>
</dbReference>
<dbReference type="GO" id="GO:0019068">
    <property type="term" value="P:virion assembly"/>
    <property type="evidence" value="ECO:0007669"/>
    <property type="project" value="InterPro"/>
</dbReference>
<feature type="compositionally biased region" description="Basic and acidic residues" evidence="1">
    <location>
        <begin position="114"/>
        <end position="130"/>
    </location>
</feature>
<protein>
    <recommendedName>
        <fullName evidence="3">Head-tail adaptor protein</fullName>
    </recommendedName>
</protein>
<evidence type="ECO:0000313" key="2">
    <source>
        <dbReference type="EMBL" id="XDJ03478.1"/>
    </source>
</evidence>
<evidence type="ECO:0008006" key="3">
    <source>
        <dbReference type="Google" id="ProtNLM"/>
    </source>
</evidence>
<feature type="region of interest" description="Disordered" evidence="1">
    <location>
        <begin position="108"/>
        <end position="130"/>
    </location>
</feature>
<evidence type="ECO:0000256" key="1">
    <source>
        <dbReference type="SAM" id="MobiDB-lite"/>
    </source>
</evidence>
<dbReference type="InterPro" id="IPR008018">
    <property type="entry name" value="Phage_tail_attach_FII"/>
</dbReference>
<name>A0AB39C9Z6_9VIRU</name>
<sequence length="130" mass="14954">MRERDPFKRASRRIVRRLGRHHEIKVRPPEGEWLPVNAVFSNPLLDVELSGGGKSGQDLLMQQPHIIVETRYVEGCKQSPNDWSVSVDGREYYVTVSYPKDDGVSYVFLSDQPDNEKQSPEGEGRGRTWR</sequence>
<dbReference type="EMBL" id="PP986400">
    <property type="protein sequence ID" value="XDJ03478.1"/>
    <property type="molecule type" value="Genomic_DNA"/>
</dbReference>
<accession>A0AB39C9Z6</accession>
<gene>
    <name evidence="2" type="ORF">H905_00060</name>
</gene>
<proteinExistence type="predicted"/>
<reference evidence="2" key="1">
    <citation type="journal article" date="2024" name="Genome Announc.">
        <title>Genome sequence of H905.</title>
        <authorList>
            <person name="Whistler C."/>
            <person name="Calawa J."/>
        </authorList>
    </citation>
    <scope>NUCLEOTIDE SEQUENCE</scope>
</reference>
<dbReference type="InterPro" id="IPR053734">
    <property type="entry name" value="Phage_Head-Tail_Connect_sf"/>
</dbReference>
<organism evidence="2">
    <name type="scientific">Aliivibrio phage vB_Alvi_H905</name>
    <dbReference type="NCBI Taxonomy" id="3234039"/>
    <lineage>
        <taxon>Viruses</taxon>
    </lineage>
</organism>